<accession>A0A3M6XPR4</accession>
<feature type="transmembrane region" description="Helical" evidence="8">
    <location>
        <begin position="459"/>
        <end position="477"/>
    </location>
</feature>
<evidence type="ECO:0000259" key="9">
    <source>
        <dbReference type="PROSITE" id="PS50850"/>
    </source>
</evidence>
<feature type="transmembrane region" description="Helical" evidence="8">
    <location>
        <begin position="6"/>
        <end position="23"/>
    </location>
</feature>
<dbReference type="InterPro" id="IPR036259">
    <property type="entry name" value="MFS_trans_sf"/>
</dbReference>
<dbReference type="InterPro" id="IPR005828">
    <property type="entry name" value="MFS_sugar_transport-like"/>
</dbReference>
<evidence type="ECO:0000313" key="10">
    <source>
        <dbReference type="EMBL" id="RMX92558.1"/>
    </source>
</evidence>
<dbReference type="PROSITE" id="PS50850">
    <property type="entry name" value="MFS"/>
    <property type="match status" value="1"/>
</dbReference>
<comment type="subcellular location">
    <subcellularLocation>
        <location evidence="1">Membrane</location>
        <topology evidence="1">Multi-pass membrane protein</topology>
    </subcellularLocation>
</comment>
<dbReference type="GO" id="GO:0005351">
    <property type="term" value="F:carbohydrate:proton symporter activity"/>
    <property type="evidence" value="ECO:0007669"/>
    <property type="project" value="TreeGrafter"/>
</dbReference>
<feature type="transmembrane region" description="Helical" evidence="8">
    <location>
        <begin position="94"/>
        <end position="115"/>
    </location>
</feature>
<dbReference type="InterPro" id="IPR050360">
    <property type="entry name" value="MFS_Sugar_Transporters"/>
</dbReference>
<evidence type="ECO:0000256" key="3">
    <source>
        <dbReference type="ARBA" id="ARBA00022448"/>
    </source>
</evidence>
<comment type="similarity">
    <text evidence="2 7">Belongs to the major facilitator superfamily. Sugar transporter (TC 2.A.1.1) family.</text>
</comment>
<dbReference type="AlphaFoldDB" id="A0A3M6XPR4"/>
<comment type="caution">
    <text evidence="10">The sequence shown here is derived from an EMBL/GenBank/DDBJ whole genome shotgun (WGS) entry which is preliminary data.</text>
</comment>
<dbReference type="CDD" id="cd17356">
    <property type="entry name" value="MFS_HXT"/>
    <property type="match status" value="1"/>
</dbReference>
<evidence type="ECO:0000256" key="4">
    <source>
        <dbReference type="ARBA" id="ARBA00022692"/>
    </source>
</evidence>
<keyword evidence="6 8" id="KW-0472">Membrane</keyword>
<dbReference type="Pfam" id="PF00083">
    <property type="entry name" value="Sugar_tr"/>
    <property type="match status" value="1"/>
</dbReference>
<sequence>MGLASNIYFIAGVAVVGGGLFGFDISSMSAILGTQAYKCYFNQGPDGPPFNDKQDCSGPSSGPQGGITAAMPAGSWLGALVSGYLSDILGRKKAIMIGCIIWLIGSTIICASQNIPMLVVGRIINGFCVGIESAQVPVYISELAPPTKRGRVVGAQQWAITWGILIMYYISYGASFVSGDTADTANPAAFRIPWGLQMIPAVFLFCAMFILPESPRWLARKDRWEDCHTVLTNVHGKGDPNAPFVMQELQDIRDMCEFEAQNSDVTYWELFSPRLINRTHIGMWMQIWSQLTGMNVMMYYIAYIFTMAGYRGNSALLASSIQYIINVFMTVPALLFMDRWGRRPTLLIGAAFMCAFMFANAGLMGNYGEVVPGGIDNVAVESMKVSGAPAKGLIACTYLFVASYAPTWGPVSWVYPPELYPLRVRGKAVALATSSNWAFNTALGAFVPPAFENIRWKTYLVFGCFNFAMFFHVFFMFPETSGKTLEDVTEIFENPNGIKYIGTPAWKTKNAFSDTRRAEHGDIAPGKVVEEHSEHEEKA</sequence>
<dbReference type="FunFam" id="1.20.1250.20:FF:000026">
    <property type="entry name" value="MFS quinate transporter QutD"/>
    <property type="match status" value="1"/>
</dbReference>
<reference evidence="10 11" key="1">
    <citation type="journal article" date="2018" name="BMC Genomics">
        <title>Genomic evidence for intraspecific hybridization in a clonal and extremely halotolerant yeast.</title>
        <authorList>
            <person name="Gostincar C."/>
            <person name="Stajich J.E."/>
            <person name="Zupancic J."/>
            <person name="Zalar P."/>
            <person name="Gunde-Cimerman N."/>
        </authorList>
    </citation>
    <scope>NUCLEOTIDE SEQUENCE [LARGE SCALE GENOMIC DNA]</scope>
    <source>
        <strain evidence="10 11">EXF-6654</strain>
    </source>
</reference>
<feature type="transmembrane region" description="Helical" evidence="8">
    <location>
        <begin position="428"/>
        <end position="447"/>
    </location>
</feature>
<dbReference type="InterPro" id="IPR005829">
    <property type="entry name" value="Sugar_transporter_CS"/>
</dbReference>
<dbReference type="NCBIfam" id="TIGR00879">
    <property type="entry name" value="SP"/>
    <property type="match status" value="1"/>
</dbReference>
<dbReference type="PROSITE" id="PS00217">
    <property type="entry name" value="SUGAR_TRANSPORT_2"/>
    <property type="match status" value="1"/>
</dbReference>
<dbReference type="PROSITE" id="PS00216">
    <property type="entry name" value="SUGAR_TRANSPORT_1"/>
    <property type="match status" value="2"/>
</dbReference>
<dbReference type="InterPro" id="IPR020846">
    <property type="entry name" value="MFS_dom"/>
</dbReference>
<feature type="transmembrane region" description="Helical" evidence="8">
    <location>
        <begin position="152"/>
        <end position="172"/>
    </location>
</feature>
<feature type="transmembrane region" description="Helical" evidence="8">
    <location>
        <begin position="344"/>
        <end position="363"/>
    </location>
</feature>
<evidence type="ECO:0000256" key="8">
    <source>
        <dbReference type="SAM" id="Phobius"/>
    </source>
</evidence>
<feature type="domain" description="Major facilitator superfamily (MFS) profile" evidence="9">
    <location>
        <begin position="10"/>
        <end position="481"/>
    </location>
</feature>
<proteinExistence type="inferred from homology"/>
<protein>
    <recommendedName>
        <fullName evidence="9">Major facilitator superfamily (MFS) profile domain-containing protein</fullName>
    </recommendedName>
</protein>
<evidence type="ECO:0000256" key="7">
    <source>
        <dbReference type="RuleBase" id="RU003346"/>
    </source>
</evidence>
<dbReference type="PANTHER" id="PTHR48022">
    <property type="entry name" value="PLASTIDIC GLUCOSE TRANSPORTER 4"/>
    <property type="match status" value="1"/>
</dbReference>
<keyword evidence="3 7" id="KW-0813">Transport</keyword>
<dbReference type="Proteomes" id="UP000282582">
    <property type="component" value="Unassembled WGS sequence"/>
</dbReference>
<dbReference type="EMBL" id="QWIK01001761">
    <property type="protein sequence ID" value="RMX92558.1"/>
    <property type="molecule type" value="Genomic_DNA"/>
</dbReference>
<feature type="transmembrane region" description="Helical" evidence="8">
    <location>
        <begin position="287"/>
        <end position="310"/>
    </location>
</feature>
<dbReference type="PANTHER" id="PTHR48022:SF7">
    <property type="entry name" value="MAJOR FACILITATOR SUPERFAMILY (MFS) PROFILE DOMAIN-CONTAINING PROTEIN-RELATED"/>
    <property type="match status" value="1"/>
</dbReference>
<keyword evidence="5 8" id="KW-1133">Transmembrane helix</keyword>
<evidence type="ECO:0000256" key="6">
    <source>
        <dbReference type="ARBA" id="ARBA00023136"/>
    </source>
</evidence>
<dbReference type="SUPFAM" id="SSF103473">
    <property type="entry name" value="MFS general substrate transporter"/>
    <property type="match status" value="1"/>
</dbReference>
<dbReference type="GO" id="GO:0016020">
    <property type="term" value="C:membrane"/>
    <property type="evidence" value="ECO:0007669"/>
    <property type="project" value="UniProtKB-SubCell"/>
</dbReference>
<feature type="transmembrane region" description="Helical" evidence="8">
    <location>
        <begin position="392"/>
        <end position="416"/>
    </location>
</feature>
<evidence type="ECO:0000256" key="2">
    <source>
        <dbReference type="ARBA" id="ARBA00010992"/>
    </source>
</evidence>
<feature type="transmembrane region" description="Helical" evidence="8">
    <location>
        <begin position="121"/>
        <end position="140"/>
    </location>
</feature>
<gene>
    <name evidence="10" type="ORF">D0868_13340</name>
</gene>
<dbReference type="PRINTS" id="PR00171">
    <property type="entry name" value="SUGRTRNSPORT"/>
</dbReference>
<feature type="transmembrane region" description="Helical" evidence="8">
    <location>
        <begin position="316"/>
        <end position="337"/>
    </location>
</feature>
<evidence type="ECO:0000256" key="1">
    <source>
        <dbReference type="ARBA" id="ARBA00004141"/>
    </source>
</evidence>
<name>A0A3M6XPR4_HORWE</name>
<organism evidence="10 11">
    <name type="scientific">Hortaea werneckii</name>
    <name type="common">Black yeast</name>
    <name type="synonym">Cladosporium werneckii</name>
    <dbReference type="NCBI Taxonomy" id="91943"/>
    <lineage>
        <taxon>Eukaryota</taxon>
        <taxon>Fungi</taxon>
        <taxon>Dikarya</taxon>
        <taxon>Ascomycota</taxon>
        <taxon>Pezizomycotina</taxon>
        <taxon>Dothideomycetes</taxon>
        <taxon>Dothideomycetidae</taxon>
        <taxon>Mycosphaerellales</taxon>
        <taxon>Teratosphaeriaceae</taxon>
        <taxon>Hortaea</taxon>
    </lineage>
</organism>
<evidence type="ECO:0000313" key="11">
    <source>
        <dbReference type="Proteomes" id="UP000282582"/>
    </source>
</evidence>
<keyword evidence="4 8" id="KW-0812">Transmembrane</keyword>
<evidence type="ECO:0000256" key="5">
    <source>
        <dbReference type="ARBA" id="ARBA00022989"/>
    </source>
</evidence>
<feature type="transmembrane region" description="Helical" evidence="8">
    <location>
        <begin position="192"/>
        <end position="211"/>
    </location>
</feature>
<dbReference type="Gene3D" id="1.20.1250.20">
    <property type="entry name" value="MFS general substrate transporter like domains"/>
    <property type="match status" value="1"/>
</dbReference>
<dbReference type="InterPro" id="IPR003663">
    <property type="entry name" value="Sugar/inositol_transpt"/>
</dbReference>